<evidence type="ECO:0000259" key="6">
    <source>
        <dbReference type="Pfam" id="PF03168"/>
    </source>
</evidence>
<gene>
    <name evidence="7" type="ORF">VitviT2T_012445</name>
</gene>
<evidence type="ECO:0000313" key="8">
    <source>
        <dbReference type="Proteomes" id="UP001227230"/>
    </source>
</evidence>
<accession>A0ABY9CEK3</accession>
<dbReference type="PANTHER" id="PTHR31415:SF51">
    <property type="entry name" value="LATE EMBRYOGENESIS ABUNDANT (LEA) HYDROXYPROLINE-RICH GLYCOPROTEIN FAMILY"/>
    <property type="match status" value="1"/>
</dbReference>
<evidence type="ECO:0000313" key="7">
    <source>
        <dbReference type="EMBL" id="WJZ93512.1"/>
    </source>
</evidence>
<dbReference type="EMBL" id="CP126655">
    <property type="protein sequence ID" value="WJZ93512.1"/>
    <property type="molecule type" value="Genomic_DNA"/>
</dbReference>
<keyword evidence="4 5" id="KW-0472">Membrane</keyword>
<organism evidence="7 8">
    <name type="scientific">Vitis vinifera</name>
    <name type="common">Grape</name>
    <dbReference type="NCBI Taxonomy" id="29760"/>
    <lineage>
        <taxon>Eukaryota</taxon>
        <taxon>Viridiplantae</taxon>
        <taxon>Streptophyta</taxon>
        <taxon>Embryophyta</taxon>
        <taxon>Tracheophyta</taxon>
        <taxon>Spermatophyta</taxon>
        <taxon>Magnoliopsida</taxon>
        <taxon>eudicotyledons</taxon>
        <taxon>Gunneridae</taxon>
        <taxon>Pentapetalae</taxon>
        <taxon>rosids</taxon>
        <taxon>Vitales</taxon>
        <taxon>Vitaceae</taxon>
        <taxon>Viteae</taxon>
        <taxon>Vitis</taxon>
    </lineage>
</organism>
<evidence type="ECO:0000256" key="5">
    <source>
        <dbReference type="SAM" id="Phobius"/>
    </source>
</evidence>
<dbReference type="Proteomes" id="UP001227230">
    <property type="component" value="Chromosome 8"/>
</dbReference>
<keyword evidence="3 5" id="KW-1133">Transmembrane helix</keyword>
<proteinExistence type="predicted"/>
<dbReference type="PANTHER" id="PTHR31415">
    <property type="entry name" value="OS05G0367900 PROTEIN"/>
    <property type="match status" value="1"/>
</dbReference>
<keyword evidence="2 5" id="KW-0812">Transmembrane</keyword>
<dbReference type="InterPro" id="IPR004864">
    <property type="entry name" value="LEA_2"/>
</dbReference>
<comment type="subcellular location">
    <subcellularLocation>
        <location evidence="1">Membrane</location>
        <topology evidence="1">Single-pass membrane protein</topology>
    </subcellularLocation>
</comment>
<evidence type="ECO:0000256" key="2">
    <source>
        <dbReference type="ARBA" id="ARBA00022692"/>
    </source>
</evidence>
<name>A0ABY9CEK3_VITVI</name>
<feature type="domain" description="Late embryogenesis abundant protein LEA-2 subgroup" evidence="6">
    <location>
        <begin position="73"/>
        <end position="176"/>
    </location>
</feature>
<protein>
    <recommendedName>
        <fullName evidence="6">Late embryogenesis abundant protein LEA-2 subgroup domain-containing protein</fullName>
    </recommendedName>
</protein>
<feature type="transmembrane region" description="Helical" evidence="5">
    <location>
        <begin position="20"/>
        <end position="41"/>
    </location>
</feature>
<evidence type="ECO:0000256" key="4">
    <source>
        <dbReference type="ARBA" id="ARBA00023136"/>
    </source>
</evidence>
<dbReference type="InterPro" id="IPR044839">
    <property type="entry name" value="NDR1-like"/>
</dbReference>
<evidence type="ECO:0000256" key="3">
    <source>
        <dbReference type="ARBA" id="ARBA00022989"/>
    </source>
</evidence>
<reference evidence="7 8" key="1">
    <citation type="journal article" date="2023" name="Hortic Res">
        <title>The complete reference genome for grapevine (Vitis vinifera L.) genetics and breeding.</title>
        <authorList>
            <person name="Shi X."/>
            <person name="Cao S."/>
            <person name="Wang X."/>
            <person name="Huang S."/>
            <person name="Wang Y."/>
            <person name="Liu Z."/>
            <person name="Liu W."/>
            <person name="Leng X."/>
            <person name="Peng Y."/>
            <person name="Wang N."/>
            <person name="Wang Y."/>
            <person name="Ma Z."/>
            <person name="Xu X."/>
            <person name="Zhang F."/>
            <person name="Xue H."/>
            <person name="Zhong H."/>
            <person name="Wang Y."/>
            <person name="Zhang K."/>
            <person name="Velt A."/>
            <person name="Avia K."/>
            <person name="Holtgrawe D."/>
            <person name="Grimplet J."/>
            <person name="Matus J.T."/>
            <person name="Ware D."/>
            <person name="Wu X."/>
            <person name="Wang H."/>
            <person name="Liu C."/>
            <person name="Fang Y."/>
            <person name="Rustenholz C."/>
            <person name="Cheng Z."/>
            <person name="Xiao H."/>
            <person name="Zhou Y."/>
        </authorList>
    </citation>
    <scope>NUCLEOTIDE SEQUENCE [LARGE SCALE GENOMIC DNA]</scope>
    <source>
        <strain evidence="8">cv. Pinot noir / PN40024</strain>
        <tissue evidence="7">Leaf</tissue>
    </source>
</reference>
<evidence type="ECO:0000256" key="1">
    <source>
        <dbReference type="ARBA" id="ARBA00004167"/>
    </source>
</evidence>
<sequence>MTSKDCGNHRHKHHKLRRCFAGLLIFFFIVLLVVLLVWAILQPKDPRFVLQDATIYALNVSTPNILTVNIQVTITTRNPNDKIGIYYEKLDTYATYRGQQITLAYLIPPTYQGHKEIITWSPFLSGTAVPVAPYNAIALNQDQSYGALTLIIKIDGRVKWKVGSFTSGRYHLNVKCVAPITFGARSSGVVIGNAVKYQMASTCSVSV</sequence>
<keyword evidence="8" id="KW-1185">Reference proteome</keyword>
<dbReference type="Pfam" id="PF03168">
    <property type="entry name" value="LEA_2"/>
    <property type="match status" value="1"/>
</dbReference>